<comment type="caution">
    <text evidence="4">The sequence shown here is derived from an EMBL/GenBank/DDBJ whole genome shotgun (WGS) entry which is preliminary data.</text>
</comment>
<reference evidence="4 5" key="1">
    <citation type="submission" date="2020-06" db="EMBL/GenBank/DDBJ databases">
        <title>Rheinheimera sp. nov., a marine bacterium isolated from coastal.</title>
        <authorList>
            <person name="Yu Q."/>
            <person name="Qi Y."/>
            <person name="Pu J."/>
        </authorList>
    </citation>
    <scope>NUCLEOTIDE SEQUENCE [LARGE SCALE GENOMIC DNA]</scope>
    <source>
        <strain evidence="4 5">YQF-2</strain>
    </source>
</reference>
<evidence type="ECO:0000313" key="5">
    <source>
        <dbReference type="Proteomes" id="UP000523161"/>
    </source>
</evidence>
<dbReference type="PANTHER" id="PTHR35936:SF17">
    <property type="entry name" value="ARGININE-BINDING EXTRACELLULAR PROTEIN ARTP"/>
    <property type="match status" value="1"/>
</dbReference>
<dbReference type="Pfam" id="PF00497">
    <property type="entry name" value="SBP_bac_3"/>
    <property type="match status" value="1"/>
</dbReference>
<proteinExistence type="inferred from homology"/>
<dbReference type="SUPFAM" id="SSF53850">
    <property type="entry name" value="Periplasmic binding protein-like II"/>
    <property type="match status" value="1"/>
</dbReference>
<organism evidence="4 5">
    <name type="scientific">Rheinheimera lutimaris</name>
    <dbReference type="NCBI Taxonomy" id="2740584"/>
    <lineage>
        <taxon>Bacteria</taxon>
        <taxon>Pseudomonadati</taxon>
        <taxon>Pseudomonadota</taxon>
        <taxon>Gammaproteobacteria</taxon>
        <taxon>Chromatiales</taxon>
        <taxon>Chromatiaceae</taxon>
        <taxon>Rheinheimera</taxon>
    </lineage>
</organism>
<dbReference type="PANTHER" id="PTHR35936">
    <property type="entry name" value="MEMBRANE-BOUND LYTIC MUREIN TRANSGLYCOSYLASE F"/>
    <property type="match status" value="1"/>
</dbReference>
<dbReference type="SMART" id="SM00062">
    <property type="entry name" value="PBPb"/>
    <property type="match status" value="1"/>
</dbReference>
<name>A0A7Y5AS01_9GAMM</name>
<comment type="similarity">
    <text evidence="1">Belongs to the bacterial solute-binding protein 3 family.</text>
</comment>
<dbReference type="EMBL" id="JABSOD010000008">
    <property type="protein sequence ID" value="NRQ42831.1"/>
    <property type="molecule type" value="Genomic_DNA"/>
</dbReference>
<dbReference type="Proteomes" id="UP000523161">
    <property type="component" value="Unassembled WGS sequence"/>
</dbReference>
<evidence type="ECO:0000313" key="4">
    <source>
        <dbReference type="EMBL" id="NRQ42831.1"/>
    </source>
</evidence>
<dbReference type="InterPro" id="IPR001638">
    <property type="entry name" value="Solute-binding_3/MltF_N"/>
</dbReference>
<evidence type="ECO:0000259" key="3">
    <source>
        <dbReference type="SMART" id="SM00062"/>
    </source>
</evidence>
<accession>A0A7Y5AS01</accession>
<dbReference type="Gene3D" id="3.40.190.10">
    <property type="entry name" value="Periplasmic binding protein-like II"/>
    <property type="match status" value="2"/>
</dbReference>
<sequence>MAGAALAEEPVAAGPTQQPELVWCLDHFSRFHHYEDVSEPYGPSVDLMRELAKRAGFALRFTPRTPTARCLRLMADGKVDLMSNLKFSDERNNSMFMLPYNKGVPESLFLRYNDNRNIDNEAQLRHLTLVSIRSYLYSPGVMTFLQQNPRQTVTVDSIEAGLEMLLRGRVDALVSPTVSTSDAINSTGSYRHRFRIAELDLSRNSSGSIHIALSRASTNAALEPLLRKHLADMVADGTVSRLYDQAIAQSLLLPPLRQQP</sequence>
<evidence type="ECO:0000256" key="2">
    <source>
        <dbReference type="ARBA" id="ARBA00022729"/>
    </source>
</evidence>
<dbReference type="AlphaFoldDB" id="A0A7Y5AS01"/>
<gene>
    <name evidence="4" type="ORF">HRH59_09735</name>
</gene>
<protein>
    <submittedName>
        <fullName evidence="4">Transporter substrate-binding domain-containing protein</fullName>
    </submittedName>
</protein>
<keyword evidence="5" id="KW-1185">Reference proteome</keyword>
<keyword evidence="2" id="KW-0732">Signal</keyword>
<evidence type="ECO:0000256" key="1">
    <source>
        <dbReference type="ARBA" id="ARBA00010333"/>
    </source>
</evidence>
<feature type="domain" description="Solute-binding protein family 3/N-terminal" evidence="3">
    <location>
        <begin position="28"/>
        <end position="250"/>
    </location>
</feature>